<reference evidence="2" key="1">
    <citation type="submission" date="2015-11" db="EMBL/GenBank/DDBJ databases">
        <title>De novo transcriptome assembly of four potential Pierce s Disease insect vectors from Arizona vineyards.</title>
        <authorList>
            <person name="Tassone E.E."/>
        </authorList>
    </citation>
    <scope>NUCLEOTIDE SEQUENCE</scope>
</reference>
<keyword evidence="1" id="KW-0732">Signal</keyword>
<proteinExistence type="predicted"/>
<accession>A0A1B6G082</accession>
<feature type="non-terminal residue" evidence="2">
    <location>
        <position position="453"/>
    </location>
</feature>
<organism evidence="2">
    <name type="scientific">Cuerna arida</name>
    <dbReference type="NCBI Taxonomy" id="1464854"/>
    <lineage>
        <taxon>Eukaryota</taxon>
        <taxon>Metazoa</taxon>
        <taxon>Ecdysozoa</taxon>
        <taxon>Arthropoda</taxon>
        <taxon>Hexapoda</taxon>
        <taxon>Insecta</taxon>
        <taxon>Pterygota</taxon>
        <taxon>Neoptera</taxon>
        <taxon>Paraneoptera</taxon>
        <taxon>Hemiptera</taxon>
        <taxon>Auchenorrhyncha</taxon>
        <taxon>Membracoidea</taxon>
        <taxon>Cicadellidae</taxon>
        <taxon>Cicadellinae</taxon>
        <taxon>Proconiini</taxon>
        <taxon>Cuerna</taxon>
    </lineage>
</organism>
<dbReference type="AlphaFoldDB" id="A0A1B6G082"/>
<sequence>MEYIGVLVLVTVIVCLLKLVKCFCERYWQRVLEIREHPEKPELQTCEAELEETYEQVYKEPTPVAENLKNIWEVYHKLKAQENLSKLYESFKKTWERQNLKVPVGLTNEYEHIKKMLGIPKSMVGLTETGTKEKENIKKIWELLDSNLLKTLSEKCAIQQFINDNTLVMIPDNAGNDEYIVLWQPSEEVDTIEEEGEGSANIRPRVIYKEVVVYKVNHDKEVVVLNVNHDKLSVDNFVTETIDCEGNEEVPIEHFKNQICSEGDLPCSDSVPNLKEAFLELHSPETIDKEKEKLSIEHFKNQICSEGDLPCSDSFPNLKDAFLELHSPETIDKEKEKLSIEHFKNQICSESDLSISDSLQKLIEEFPELRIPETSDEELSTENFKNQICSEGDLPFSDSLQKLIEEFPELRIPETSNEELSTENFKNQICSEGDLPFSYDFPRLKEAFLELRS</sequence>
<feature type="signal peptide" evidence="1">
    <location>
        <begin position="1"/>
        <end position="22"/>
    </location>
</feature>
<dbReference type="EMBL" id="GECZ01013912">
    <property type="protein sequence ID" value="JAS55857.1"/>
    <property type="molecule type" value="Transcribed_RNA"/>
</dbReference>
<evidence type="ECO:0000256" key="1">
    <source>
        <dbReference type="SAM" id="SignalP"/>
    </source>
</evidence>
<gene>
    <name evidence="2" type="ORF">g.29506</name>
</gene>
<evidence type="ECO:0000313" key="2">
    <source>
        <dbReference type="EMBL" id="JAS55857.1"/>
    </source>
</evidence>
<feature type="chain" id="PRO_5008583207" evidence="1">
    <location>
        <begin position="23"/>
        <end position="453"/>
    </location>
</feature>
<name>A0A1B6G082_9HEMI</name>
<protein>
    <submittedName>
        <fullName evidence="2">Uncharacterized protein</fullName>
    </submittedName>
</protein>